<dbReference type="EMBL" id="JACVVK020000037">
    <property type="protein sequence ID" value="KAK7500398.1"/>
    <property type="molecule type" value="Genomic_DNA"/>
</dbReference>
<reference evidence="2 3" key="1">
    <citation type="journal article" date="2023" name="Sci. Data">
        <title>Genome assembly of the Korean intertidal mud-creeper Batillaria attramentaria.</title>
        <authorList>
            <person name="Patra A.K."/>
            <person name="Ho P.T."/>
            <person name="Jun S."/>
            <person name="Lee S.J."/>
            <person name="Kim Y."/>
            <person name="Won Y.J."/>
        </authorList>
    </citation>
    <scope>NUCLEOTIDE SEQUENCE [LARGE SCALE GENOMIC DNA]</scope>
    <source>
        <strain evidence="2">Wonlab-2016</strain>
    </source>
</reference>
<evidence type="ECO:0000313" key="2">
    <source>
        <dbReference type="EMBL" id="KAK7500398.1"/>
    </source>
</evidence>
<evidence type="ECO:0000313" key="3">
    <source>
        <dbReference type="Proteomes" id="UP001519460"/>
    </source>
</evidence>
<organism evidence="2 3">
    <name type="scientific">Batillaria attramentaria</name>
    <dbReference type="NCBI Taxonomy" id="370345"/>
    <lineage>
        <taxon>Eukaryota</taxon>
        <taxon>Metazoa</taxon>
        <taxon>Spiralia</taxon>
        <taxon>Lophotrochozoa</taxon>
        <taxon>Mollusca</taxon>
        <taxon>Gastropoda</taxon>
        <taxon>Caenogastropoda</taxon>
        <taxon>Sorbeoconcha</taxon>
        <taxon>Cerithioidea</taxon>
        <taxon>Batillariidae</taxon>
        <taxon>Batillaria</taxon>
    </lineage>
</organism>
<sequence length="361" mass="40111">MADAAKSTSGADELKEELCVATVDDFDVVVNISPDDNSGIDYLPYRYHPLVKGPGVTGFLYKIGHKVVAFQCAQLVDGGQTLLLNAGRVTPGTRGVGVFGRFTRRLFQHFMDQKLPHLKHVRMIVNNVNMDSNGHKILKSYRIIMERTVTSFELYAPEVKNQATRLPTDIPGLKQLSRDDVHALVCGDSSFLFPEGRAMLGIRAYRVMAQNTDLVFYGGNSRAFIVSGETNDVRSSSRLPIVHPCEGENKESLPEGGLPAQESDKTHSGDVLLSCGSWYPCNRGHLYHMDVYGSGSLDQWCAHLEWHLLRLVNVVSESEANFHIVSSVDATSVVEKLRGCFHLKHADFPFKKTFLVEKELS</sequence>
<proteinExistence type="predicted"/>
<feature type="region of interest" description="Disordered" evidence="1">
    <location>
        <begin position="244"/>
        <end position="266"/>
    </location>
</feature>
<dbReference type="PANTHER" id="PTHR47403">
    <property type="entry name" value="LOC100145250 PROTEIN"/>
    <property type="match status" value="1"/>
</dbReference>
<dbReference type="AlphaFoldDB" id="A0ABD0LMG7"/>
<comment type="caution">
    <text evidence="2">The sequence shown here is derived from an EMBL/GenBank/DDBJ whole genome shotgun (WGS) entry which is preliminary data.</text>
</comment>
<gene>
    <name evidence="2" type="ORF">BaRGS_00008305</name>
</gene>
<evidence type="ECO:0000256" key="1">
    <source>
        <dbReference type="SAM" id="MobiDB-lite"/>
    </source>
</evidence>
<accession>A0ABD0LMG7</accession>
<keyword evidence="3" id="KW-1185">Reference proteome</keyword>
<dbReference type="Proteomes" id="UP001519460">
    <property type="component" value="Unassembled WGS sequence"/>
</dbReference>
<protein>
    <submittedName>
        <fullName evidence="2">Uncharacterized protein</fullName>
    </submittedName>
</protein>
<name>A0ABD0LMG7_9CAEN</name>
<dbReference type="PANTHER" id="PTHR47403:SF6">
    <property type="entry name" value="N-ACETYLTRANSFERASE DOMAIN-CONTAINING PROTEIN"/>
    <property type="match status" value="1"/>
</dbReference>